<dbReference type="Pfam" id="PF21310">
    <property type="entry name" value="OCRL-like_ASH"/>
    <property type="match status" value="1"/>
</dbReference>
<dbReference type="InterPro" id="IPR000198">
    <property type="entry name" value="RhoGAP_dom"/>
</dbReference>
<dbReference type="InterPro" id="IPR046985">
    <property type="entry name" value="IP5"/>
</dbReference>
<evidence type="ECO:0000256" key="1">
    <source>
        <dbReference type="ARBA" id="ARBA00004146"/>
    </source>
</evidence>
<dbReference type="SMART" id="SM00128">
    <property type="entry name" value="IPPc"/>
    <property type="match status" value="1"/>
</dbReference>
<dbReference type="Pfam" id="PF22669">
    <property type="entry name" value="Exo_endo_phos2"/>
    <property type="match status" value="1"/>
</dbReference>
<dbReference type="Proteomes" id="UP001300502">
    <property type="component" value="Unassembled WGS sequence"/>
</dbReference>
<evidence type="ECO:0000313" key="7">
    <source>
        <dbReference type="EMBL" id="KAK4526724.1"/>
    </source>
</evidence>
<dbReference type="GO" id="GO:0030670">
    <property type="term" value="C:phagocytic vesicle membrane"/>
    <property type="evidence" value="ECO:0007669"/>
    <property type="project" value="UniProtKB-SubCell"/>
</dbReference>
<organism evidence="7 8">
    <name type="scientific">Galdieria yellowstonensis</name>
    <dbReference type="NCBI Taxonomy" id="3028027"/>
    <lineage>
        <taxon>Eukaryota</taxon>
        <taxon>Rhodophyta</taxon>
        <taxon>Bangiophyceae</taxon>
        <taxon>Galdieriales</taxon>
        <taxon>Galdieriaceae</taxon>
        <taxon>Galdieria</taxon>
    </lineage>
</organism>
<dbReference type="SUPFAM" id="SSF48350">
    <property type="entry name" value="GTPase activation domain, GAP"/>
    <property type="match status" value="1"/>
</dbReference>
<dbReference type="GO" id="GO:0031901">
    <property type="term" value="C:early endosome membrane"/>
    <property type="evidence" value="ECO:0007669"/>
    <property type="project" value="UniProtKB-SubCell"/>
</dbReference>
<evidence type="ECO:0000256" key="5">
    <source>
        <dbReference type="SAM" id="MobiDB-lite"/>
    </source>
</evidence>
<dbReference type="GO" id="GO:0004439">
    <property type="term" value="F:phosphatidylinositol-4,5-bisphosphate 5-phosphatase activity"/>
    <property type="evidence" value="ECO:0007669"/>
    <property type="project" value="TreeGrafter"/>
</dbReference>
<keyword evidence="4" id="KW-0968">Cytoplasmic vesicle</keyword>
<keyword evidence="8" id="KW-1185">Reference proteome</keyword>
<dbReference type="AlphaFoldDB" id="A0AAV9IHC6"/>
<protein>
    <recommendedName>
        <fullName evidence="6">Rho-GAP domain-containing protein</fullName>
    </recommendedName>
</protein>
<sequence>MRNSNLATLFPNFPTGYDERWERRTTWTSDVSYSSLYLLRESLSSQGHPIFMEPSPNYKPQSSPFKNSLAACQNSYFSQSDNDSPSSSSNNSQSPFLYSGTRRRASSTDASVGSQPFWGKDLEDVENEQENILNSSKARRAWIRREVARRAPEYTESFSVTIFVTTWNVNGRKPIIEIRDWLLPSKLEMLDENNQPYIGSISLGDVDIYVIGLQEVQELSGTNAVLTDTNRGRLWQHRIEMTLFSPERYVCVQSRQLVGILLLVFVRKDHEPFTRDVMVTEVGTGIMNRGGNKGGVVTRMRIYDTTLCIASCHLTAHDHNVERRNQDFHELMRKAIFMDPDVRSSPYSPYAPDPNLSHESNFTTVADHDFVFFLGDLNYRINLPPEEVMSRIQQADWKHLREYDQLNLARRAKAVFQGFEEGVLNFAPTYKHEPFGDGYEEREEGGLKRTPAWCDRVLWKAKQSSNIRQISYQRHELYSSDHRPVSALFEAKFKRTNKNKKNEVIAEVQRMLEQRENELRPQISLSSQDISLGVVEFNVPATSTLTVTNVGRVKAKISFPPRRFPSWLRVAPPTCELEPLSSIDLHFRVLVDVDCGSSSNLSFGDEDLSCTLVLHVELGNDYFISIYGQYKRTCFGSNLERLAHPHLPFRAPVDSSSIKAAFRPRIPTTKGLPCEVWRLGHNLWQRRFFPGSLDSMEGNLLKDIESGGRYSGEGFVFIESGDPEQALEVRDCLDTGQPIPNHISGKSIAFCLCQFLRYLEDPVIPREFCGACVAAARSGSLDTVKQVVSLLPPVHQNVLVYLIELLKEFLRHYSSHREYLLNCVPEILSDLLLCNPISYQESAAMEAKERAQFIRMLLMDAEPAQVIFDIRV</sequence>
<dbReference type="PROSITE" id="PS50238">
    <property type="entry name" value="RHOGAP"/>
    <property type="match status" value="1"/>
</dbReference>
<accession>A0AAV9IHC6</accession>
<dbReference type="Gene3D" id="2.60.40.10">
    <property type="entry name" value="Immunoglobulins"/>
    <property type="match status" value="1"/>
</dbReference>
<keyword evidence="3" id="KW-0967">Endosome</keyword>
<dbReference type="Pfam" id="PF00620">
    <property type="entry name" value="RhoGAP"/>
    <property type="match status" value="1"/>
</dbReference>
<evidence type="ECO:0000256" key="2">
    <source>
        <dbReference type="ARBA" id="ARBA00004580"/>
    </source>
</evidence>
<dbReference type="InterPro" id="IPR008936">
    <property type="entry name" value="Rho_GTPase_activation_prot"/>
</dbReference>
<dbReference type="GO" id="GO:0046856">
    <property type="term" value="P:phosphatidylinositol dephosphorylation"/>
    <property type="evidence" value="ECO:0007669"/>
    <property type="project" value="InterPro"/>
</dbReference>
<dbReference type="PANTHER" id="PTHR11200">
    <property type="entry name" value="INOSITOL 5-PHOSPHATASE"/>
    <property type="match status" value="1"/>
</dbReference>
<dbReference type="PANTHER" id="PTHR11200:SF300">
    <property type="entry name" value="TYPE II INOSITOL 1,4,5-TRISPHOSPHATE 5-PHOSPHATASE"/>
    <property type="match status" value="1"/>
</dbReference>
<name>A0AAV9IHC6_9RHOD</name>
<dbReference type="SUPFAM" id="SSF56219">
    <property type="entry name" value="DNase I-like"/>
    <property type="match status" value="1"/>
</dbReference>
<dbReference type="InterPro" id="IPR036691">
    <property type="entry name" value="Endo/exonu/phosph_ase_sf"/>
</dbReference>
<dbReference type="GO" id="GO:0007165">
    <property type="term" value="P:signal transduction"/>
    <property type="evidence" value="ECO:0007669"/>
    <property type="project" value="InterPro"/>
</dbReference>
<evidence type="ECO:0000256" key="3">
    <source>
        <dbReference type="ARBA" id="ARBA00022753"/>
    </source>
</evidence>
<dbReference type="InterPro" id="IPR013783">
    <property type="entry name" value="Ig-like_fold"/>
</dbReference>
<dbReference type="EMBL" id="JANCYU010000043">
    <property type="protein sequence ID" value="KAK4526724.1"/>
    <property type="molecule type" value="Genomic_DNA"/>
</dbReference>
<feature type="compositionally biased region" description="Low complexity" evidence="5">
    <location>
        <begin position="76"/>
        <end position="99"/>
    </location>
</feature>
<dbReference type="InterPro" id="IPR048869">
    <property type="entry name" value="OCRL-1_2_ASH"/>
</dbReference>
<gene>
    <name evidence="7" type="ORF">GAYE_SCF27MG4641</name>
</gene>
<dbReference type="SMART" id="SM00324">
    <property type="entry name" value="RhoGAP"/>
    <property type="match status" value="1"/>
</dbReference>
<feature type="domain" description="Rho-GAP" evidence="6">
    <location>
        <begin position="677"/>
        <end position="865"/>
    </location>
</feature>
<proteinExistence type="predicted"/>
<dbReference type="Gene3D" id="3.60.10.10">
    <property type="entry name" value="Endonuclease/exonuclease/phosphatase"/>
    <property type="match status" value="1"/>
</dbReference>
<dbReference type="Gene3D" id="1.10.555.10">
    <property type="entry name" value="Rho GTPase activation protein"/>
    <property type="match status" value="1"/>
</dbReference>
<dbReference type="InterPro" id="IPR000300">
    <property type="entry name" value="IPPc"/>
</dbReference>
<evidence type="ECO:0000313" key="8">
    <source>
        <dbReference type="Proteomes" id="UP001300502"/>
    </source>
</evidence>
<evidence type="ECO:0000256" key="4">
    <source>
        <dbReference type="ARBA" id="ARBA00023329"/>
    </source>
</evidence>
<evidence type="ECO:0000259" key="6">
    <source>
        <dbReference type="PROSITE" id="PS50238"/>
    </source>
</evidence>
<comment type="caution">
    <text evidence="7">The sequence shown here is derived from an EMBL/GenBank/DDBJ whole genome shotgun (WGS) entry which is preliminary data.</text>
</comment>
<comment type="subcellular location">
    <subcellularLocation>
        <location evidence="2">Cytoplasmic vesicle</location>
        <location evidence="2">Phagosome membrane</location>
    </subcellularLocation>
    <subcellularLocation>
        <location evidence="1">Early endosome membrane</location>
    </subcellularLocation>
</comment>
<feature type="region of interest" description="Disordered" evidence="5">
    <location>
        <begin position="76"/>
        <end position="118"/>
    </location>
</feature>
<reference evidence="7 8" key="1">
    <citation type="submission" date="2022-07" db="EMBL/GenBank/DDBJ databases">
        <title>Genome-wide signatures of adaptation to extreme environments.</title>
        <authorList>
            <person name="Cho C.H."/>
            <person name="Yoon H.S."/>
        </authorList>
    </citation>
    <scope>NUCLEOTIDE SEQUENCE [LARGE SCALE GENOMIC DNA]</scope>
    <source>
        <strain evidence="7 8">108.79 E11</strain>
    </source>
</reference>